<dbReference type="InterPro" id="IPR058718">
    <property type="entry name" value="Agl6_TM_C"/>
</dbReference>
<dbReference type="Proteomes" id="UP000007517">
    <property type="component" value="Chromosome"/>
</dbReference>
<dbReference type="OrthoDB" id="9797819at2"/>
<evidence type="ECO:0000259" key="5">
    <source>
        <dbReference type="Pfam" id="PF26629"/>
    </source>
</evidence>
<feature type="transmembrane region" description="Helical" evidence="3">
    <location>
        <begin position="340"/>
        <end position="360"/>
    </location>
</feature>
<gene>
    <name evidence="6" type="ordered locus">BLASA_4143</name>
</gene>
<keyword evidence="6" id="KW-0808">Transferase</keyword>
<feature type="transmembrane region" description="Helical" evidence="3">
    <location>
        <begin position="380"/>
        <end position="404"/>
    </location>
</feature>
<dbReference type="InterPro" id="IPR029044">
    <property type="entry name" value="Nucleotide-diphossugar_trans"/>
</dbReference>
<keyword evidence="7" id="KW-1185">Reference proteome</keyword>
<sequence>MPVTGNDQQQNVTAPFRFVDIVTEPQDIELTVVLPCLDEAETLETCVRKARSCMDELGVRGEVVVADNGSTDGSQAIAEAAGARVVPVARRGYGAAIRGGIDAARGRYVLMADADDSYALDDLGPFLSELRAGAQLVMGNRFQGGIAPGAMPPLHRYLGNPVLSWAGRRFFRVPIGDFHCGIRAFHRDSIRALGMQTDGMEFASETVVRSALAGLRITEVPTTLRPDGRSRPPHLRTWSDGWRHLRFLLAFSPRWLFLYPAVVALTVGLAGLAALSLGTVTIGAVSFGIHTMLACATLVILGLQVGGLALVSRAYAARLALLPPSPRLEKWIERVTLERGLVLGLTSVLLGVGAFVTALLRWGAQGFGELDPVATMRLPIVGMVLVVGGTQVAAAAFAVSLTGLGRHPDATTESGAIEPAGAEASGGTARRAP</sequence>
<evidence type="ECO:0000313" key="6">
    <source>
        <dbReference type="EMBL" id="CCG04970.1"/>
    </source>
</evidence>
<reference evidence="6 7" key="1">
    <citation type="journal article" date="2012" name="J. Bacteriol.">
        <title>Genome Sequence of Blastococcus saxobsidens DD2, a Stone-Inhabiting Bacterium.</title>
        <authorList>
            <person name="Chouaia B."/>
            <person name="Crotti E."/>
            <person name="Brusetti L."/>
            <person name="Daffonchio D."/>
            <person name="Essoussi I."/>
            <person name="Nouioui I."/>
            <person name="Sbissi I."/>
            <person name="Ghodhbane-Gtari F."/>
            <person name="Gtari M."/>
            <person name="Vacherie B."/>
            <person name="Barbe V."/>
            <person name="Medigue C."/>
            <person name="Gury J."/>
            <person name="Pujic P."/>
            <person name="Normand P."/>
        </authorList>
    </citation>
    <scope>NUCLEOTIDE SEQUENCE [LARGE SCALE GENOMIC DNA]</scope>
    <source>
        <strain evidence="6 7">DD2</strain>
    </source>
</reference>
<dbReference type="InterPro" id="IPR001173">
    <property type="entry name" value="Glyco_trans_2-like"/>
</dbReference>
<dbReference type="AlphaFoldDB" id="H6RL03"/>
<dbReference type="EMBL" id="FO117623">
    <property type="protein sequence ID" value="CCG04970.1"/>
    <property type="molecule type" value="Genomic_DNA"/>
</dbReference>
<accession>H6RL03</accession>
<feature type="transmembrane region" description="Helical" evidence="3">
    <location>
        <begin position="287"/>
        <end position="311"/>
    </location>
</feature>
<dbReference type="Gene3D" id="3.90.550.10">
    <property type="entry name" value="Spore Coat Polysaccharide Biosynthesis Protein SpsA, Chain A"/>
    <property type="match status" value="1"/>
</dbReference>
<evidence type="ECO:0000256" key="2">
    <source>
        <dbReference type="SAM" id="MobiDB-lite"/>
    </source>
</evidence>
<dbReference type="InterPro" id="IPR050256">
    <property type="entry name" value="Glycosyltransferase_2"/>
</dbReference>
<evidence type="ECO:0000256" key="1">
    <source>
        <dbReference type="ARBA" id="ARBA00006739"/>
    </source>
</evidence>
<dbReference type="PANTHER" id="PTHR48090">
    <property type="entry name" value="UNDECAPRENYL-PHOSPHATE 4-DEOXY-4-FORMAMIDO-L-ARABINOSE TRANSFERASE-RELATED"/>
    <property type="match status" value="1"/>
</dbReference>
<keyword evidence="3" id="KW-0812">Transmembrane</keyword>
<dbReference type="STRING" id="1146883.BLASA_4143"/>
<feature type="transmembrane region" description="Helical" evidence="3">
    <location>
        <begin position="256"/>
        <end position="275"/>
    </location>
</feature>
<dbReference type="CDD" id="cd04179">
    <property type="entry name" value="DPM_DPG-synthase_like"/>
    <property type="match status" value="1"/>
</dbReference>
<feature type="region of interest" description="Disordered" evidence="2">
    <location>
        <begin position="410"/>
        <end position="433"/>
    </location>
</feature>
<organism evidence="6 7">
    <name type="scientific">Blastococcus saxobsidens (strain DD2)</name>
    <dbReference type="NCBI Taxonomy" id="1146883"/>
    <lineage>
        <taxon>Bacteria</taxon>
        <taxon>Bacillati</taxon>
        <taxon>Actinomycetota</taxon>
        <taxon>Actinomycetes</taxon>
        <taxon>Geodermatophilales</taxon>
        <taxon>Geodermatophilaceae</taxon>
        <taxon>Blastococcus</taxon>
    </lineage>
</organism>
<feature type="domain" description="Glycosyltransferase 2-like" evidence="4">
    <location>
        <begin position="31"/>
        <end position="193"/>
    </location>
</feature>
<proteinExistence type="inferred from homology"/>
<dbReference type="SUPFAM" id="SSF53448">
    <property type="entry name" value="Nucleotide-diphospho-sugar transferases"/>
    <property type="match status" value="1"/>
</dbReference>
<evidence type="ECO:0000313" key="7">
    <source>
        <dbReference type="Proteomes" id="UP000007517"/>
    </source>
</evidence>
<dbReference type="RefSeq" id="WP_014377842.1">
    <property type="nucleotide sequence ID" value="NC_016943.1"/>
</dbReference>
<dbReference type="eggNOG" id="COG0463">
    <property type="taxonomic scope" value="Bacteria"/>
</dbReference>
<feature type="domain" description="Low-salt glycan biosynthesis hexosyltransferase Agl6 C-terminal transmembrane region" evidence="5">
    <location>
        <begin position="311"/>
        <end position="402"/>
    </location>
</feature>
<dbReference type="GO" id="GO:0016740">
    <property type="term" value="F:transferase activity"/>
    <property type="evidence" value="ECO:0007669"/>
    <property type="project" value="UniProtKB-KW"/>
</dbReference>
<dbReference type="PANTHER" id="PTHR48090:SF7">
    <property type="entry name" value="RFBJ PROTEIN"/>
    <property type="match status" value="1"/>
</dbReference>
<reference evidence="7" key="2">
    <citation type="submission" date="2012-02" db="EMBL/GenBank/DDBJ databases">
        <title>Complete genome sequence of Blastococcus saxobsidens strain DD2.</title>
        <authorList>
            <person name="Genoscope."/>
        </authorList>
    </citation>
    <scope>NUCLEOTIDE SEQUENCE [LARGE SCALE GENOMIC DNA]</scope>
    <source>
        <strain evidence="7">DD2</strain>
    </source>
</reference>
<evidence type="ECO:0000259" key="4">
    <source>
        <dbReference type="Pfam" id="PF00535"/>
    </source>
</evidence>
<comment type="similarity">
    <text evidence="1">Belongs to the glycosyltransferase 2 family.</text>
</comment>
<keyword evidence="3" id="KW-1133">Transmembrane helix</keyword>
<dbReference type="KEGG" id="bsd:BLASA_4143"/>
<protein>
    <submittedName>
        <fullName evidence="6">Glycosyl transferase</fullName>
    </submittedName>
</protein>
<evidence type="ECO:0000256" key="3">
    <source>
        <dbReference type="SAM" id="Phobius"/>
    </source>
</evidence>
<name>H6RL03_BLASD</name>
<dbReference type="Pfam" id="PF00535">
    <property type="entry name" value="Glycos_transf_2"/>
    <property type="match status" value="1"/>
</dbReference>
<dbReference type="HOGENOM" id="CLU_033536_4_0_11"/>
<keyword evidence="3" id="KW-0472">Membrane</keyword>
<dbReference type="Pfam" id="PF26629">
    <property type="entry name" value="GT2_TM_C"/>
    <property type="match status" value="1"/>
</dbReference>